<reference evidence="2 3" key="1">
    <citation type="submission" date="2022-03" db="EMBL/GenBank/DDBJ databases">
        <title>Parabacteroides sp. nov. isolated from swine feces.</title>
        <authorList>
            <person name="Bak J.E."/>
        </authorList>
    </citation>
    <scope>NUCLEOTIDE SEQUENCE [LARGE SCALE GENOMIC DNA]</scope>
    <source>
        <strain evidence="2 3">AGMB00274</strain>
    </source>
</reference>
<accession>A0ABT0C354</accession>
<feature type="signal peptide" evidence="1">
    <location>
        <begin position="1"/>
        <end position="24"/>
    </location>
</feature>
<dbReference type="Proteomes" id="UP001165444">
    <property type="component" value="Unassembled WGS sequence"/>
</dbReference>
<protein>
    <submittedName>
        <fullName evidence="2">Uncharacterized protein</fullName>
    </submittedName>
</protein>
<organism evidence="2 3">
    <name type="scientific">Parabacteroides faecalis</name>
    <dbReference type="NCBI Taxonomy" id="2924040"/>
    <lineage>
        <taxon>Bacteria</taxon>
        <taxon>Pseudomonadati</taxon>
        <taxon>Bacteroidota</taxon>
        <taxon>Bacteroidia</taxon>
        <taxon>Bacteroidales</taxon>
        <taxon>Tannerellaceae</taxon>
        <taxon>Parabacteroides</taxon>
    </lineage>
</organism>
<dbReference type="EMBL" id="JAKZMM010000030">
    <property type="protein sequence ID" value="MCJ2381288.1"/>
    <property type="molecule type" value="Genomic_DNA"/>
</dbReference>
<proteinExistence type="predicted"/>
<dbReference type="RefSeq" id="WP_243325589.1">
    <property type="nucleotide sequence ID" value="NZ_JAKZMM010000030.1"/>
</dbReference>
<evidence type="ECO:0000256" key="1">
    <source>
        <dbReference type="SAM" id="SignalP"/>
    </source>
</evidence>
<evidence type="ECO:0000313" key="2">
    <source>
        <dbReference type="EMBL" id="MCJ2381288.1"/>
    </source>
</evidence>
<gene>
    <name evidence="2" type="ORF">MUN53_11815</name>
</gene>
<keyword evidence="1" id="KW-0732">Signal</keyword>
<name>A0ABT0C354_9BACT</name>
<feature type="chain" id="PRO_5047096277" evidence="1">
    <location>
        <begin position="25"/>
        <end position="64"/>
    </location>
</feature>
<evidence type="ECO:0000313" key="3">
    <source>
        <dbReference type="Proteomes" id="UP001165444"/>
    </source>
</evidence>
<sequence>MKTNVYYILLLLAAILMVAGSSDAKLAKEEQLVSEDIKTEEKAEAHADSLGLTGQDRIDFINNY</sequence>
<keyword evidence="3" id="KW-1185">Reference proteome</keyword>
<comment type="caution">
    <text evidence="2">The sequence shown here is derived from an EMBL/GenBank/DDBJ whole genome shotgun (WGS) entry which is preliminary data.</text>
</comment>